<keyword evidence="2" id="KW-1185">Reference proteome</keyword>
<dbReference type="Proteomes" id="UP000460412">
    <property type="component" value="Unassembled WGS sequence"/>
</dbReference>
<protein>
    <submittedName>
        <fullName evidence="1">Uncharacterized protein</fullName>
    </submittedName>
</protein>
<evidence type="ECO:0000313" key="2">
    <source>
        <dbReference type="Proteomes" id="UP000460412"/>
    </source>
</evidence>
<name>A0A7X3MG88_9FIRM</name>
<gene>
    <name evidence="1" type="ORF">GN277_10825</name>
</gene>
<organism evidence="1 2">
    <name type="scientific">Sporofaciens musculi</name>
    <dbReference type="NCBI Taxonomy" id="2681861"/>
    <lineage>
        <taxon>Bacteria</taxon>
        <taxon>Bacillati</taxon>
        <taxon>Bacillota</taxon>
        <taxon>Clostridia</taxon>
        <taxon>Lachnospirales</taxon>
        <taxon>Lachnospiraceae</taxon>
        <taxon>Sporofaciens</taxon>
    </lineage>
</organism>
<dbReference type="InterPro" id="IPR011044">
    <property type="entry name" value="Quino_amine_DH_bsu"/>
</dbReference>
<dbReference type="SUPFAM" id="SSF50969">
    <property type="entry name" value="YVTN repeat-like/Quinoprotein amine dehydrogenase"/>
    <property type="match status" value="1"/>
</dbReference>
<comment type="caution">
    <text evidence="1">The sequence shown here is derived from an EMBL/GenBank/DDBJ whole genome shotgun (WGS) entry which is preliminary data.</text>
</comment>
<dbReference type="AlphaFoldDB" id="A0A7X3MG88"/>
<proteinExistence type="predicted"/>
<evidence type="ECO:0000313" key="1">
    <source>
        <dbReference type="EMBL" id="MXP75856.1"/>
    </source>
</evidence>
<dbReference type="EMBL" id="WUQX01000001">
    <property type="protein sequence ID" value="MXP75856.1"/>
    <property type="molecule type" value="Genomic_DNA"/>
</dbReference>
<reference evidence="1 2" key="1">
    <citation type="submission" date="2019-12" db="EMBL/GenBank/DDBJ databases">
        <title>Sporaefaciens musculi gen. nov., sp. nov., a novel bacterium isolated from the caecum of an obese mouse.</title>
        <authorList>
            <person name="Rasmussen T.S."/>
            <person name="Streidl T."/>
            <person name="Hitch T.C.A."/>
            <person name="Wortmann E."/>
            <person name="Deptula P."/>
            <person name="Hansen M."/>
            <person name="Nielsen D.S."/>
            <person name="Clavel T."/>
            <person name="Vogensen F.K."/>
        </authorList>
    </citation>
    <scope>NUCLEOTIDE SEQUENCE [LARGE SCALE GENOMIC DNA]</scope>
    <source>
        <strain evidence="1 2">WCA-9-b2</strain>
    </source>
</reference>
<dbReference type="RefSeq" id="WP_159751043.1">
    <property type="nucleotide sequence ID" value="NZ_WUQX01000001.1"/>
</dbReference>
<sequence length="411" mass="48262">MKHYKYWFLEWILDEKAQKAYFCGANLNMLYQYDLEKNSVKSLGAFPHMPVSNQLFRGGVIYQNKLYFPPRMAARMGIYDIEKKEFRTKDIYAEIAGEKERFTPNDTGFISVKYQEKKAFFVYRSTPFCVVMDLEHESISYITCKETGDVSFLGMDYCIFGDFLISPIINRNKILFLNMKEETIEIRDLPINSDDSCCSFDLDDDGRLYLLTCKEPFVLSWNPWTNEAINETQLPLESITYEQGYWIRKSGNSIHIFPGLDTQGKNGRAFWVDLLTGQVKEISIFEKYKKYIKWSLISQNGKHVYAMVSSGQDIFFSDELIFVEYDWMHNRISERELPLPQDTSEQKMAQSIMSYQELVRFRYVIDYVLIYTENEYLPLSGWLNGFKSFDANNSDIKEISGIGEKIYMSFL</sequence>
<accession>A0A7X3MG88</accession>